<evidence type="ECO:0000313" key="8">
    <source>
        <dbReference type="Proteomes" id="UP000823928"/>
    </source>
</evidence>
<dbReference type="HAMAP" id="MF_01371_B">
    <property type="entry name" value="Ribosomal_uL30_B"/>
    <property type="match status" value="1"/>
</dbReference>
<dbReference type="GO" id="GO:0003735">
    <property type="term" value="F:structural constituent of ribosome"/>
    <property type="evidence" value="ECO:0007669"/>
    <property type="project" value="InterPro"/>
</dbReference>
<evidence type="ECO:0000256" key="3">
    <source>
        <dbReference type="ARBA" id="ARBA00022980"/>
    </source>
</evidence>
<dbReference type="PANTHER" id="PTHR15892:SF2">
    <property type="entry name" value="LARGE RIBOSOMAL SUBUNIT PROTEIN UL30M"/>
    <property type="match status" value="1"/>
</dbReference>
<dbReference type="GO" id="GO:0022625">
    <property type="term" value="C:cytosolic large ribosomal subunit"/>
    <property type="evidence" value="ECO:0007669"/>
    <property type="project" value="TreeGrafter"/>
</dbReference>
<comment type="similarity">
    <text evidence="1">Belongs to the universal ribosomal protein uL30 family.</text>
</comment>
<dbReference type="GO" id="GO:0006412">
    <property type="term" value="P:translation"/>
    <property type="evidence" value="ECO:0007669"/>
    <property type="project" value="InterPro"/>
</dbReference>
<dbReference type="InterPro" id="IPR005996">
    <property type="entry name" value="Ribosomal_uL30_bac-type"/>
</dbReference>
<reference evidence="7" key="1">
    <citation type="submission" date="2020-10" db="EMBL/GenBank/DDBJ databases">
        <authorList>
            <person name="Gilroy R."/>
        </authorList>
    </citation>
    <scope>NUCLEOTIDE SEQUENCE</scope>
    <source>
        <strain evidence="7">6276</strain>
    </source>
</reference>
<reference evidence="7" key="2">
    <citation type="journal article" date="2021" name="PeerJ">
        <title>Extensive microbial diversity within the chicken gut microbiome revealed by metagenomics and culture.</title>
        <authorList>
            <person name="Gilroy R."/>
            <person name="Ravi A."/>
            <person name="Getino M."/>
            <person name="Pursley I."/>
            <person name="Horton D.L."/>
            <person name="Alikhan N.F."/>
            <person name="Baker D."/>
            <person name="Gharbi K."/>
            <person name="Hall N."/>
            <person name="Watson M."/>
            <person name="Adriaenssens E.M."/>
            <person name="Foster-Nyarko E."/>
            <person name="Jarju S."/>
            <person name="Secka A."/>
            <person name="Antonio M."/>
            <person name="Oren A."/>
            <person name="Chaudhuri R.R."/>
            <person name="La Ragione R."/>
            <person name="Hildebrand F."/>
            <person name="Pallen M.J."/>
        </authorList>
    </citation>
    <scope>NUCLEOTIDE SEQUENCE</scope>
    <source>
        <strain evidence="7">6276</strain>
    </source>
</reference>
<gene>
    <name evidence="7" type="primary">rpmD</name>
    <name evidence="7" type="ORF">IAC10_01325</name>
</gene>
<dbReference type="Proteomes" id="UP000823928">
    <property type="component" value="Unassembled WGS sequence"/>
</dbReference>
<dbReference type="CDD" id="cd01658">
    <property type="entry name" value="Ribosomal_L30"/>
    <property type="match status" value="1"/>
</dbReference>
<dbReference type="NCBIfam" id="TIGR01308">
    <property type="entry name" value="rpmD_bact"/>
    <property type="match status" value="1"/>
</dbReference>
<comment type="caution">
    <text evidence="7">The sequence shown here is derived from an EMBL/GenBank/DDBJ whole genome shotgun (WGS) entry which is preliminary data.</text>
</comment>
<evidence type="ECO:0000256" key="1">
    <source>
        <dbReference type="ARBA" id="ARBA00007594"/>
    </source>
</evidence>
<accession>A0A9D1EWM3</accession>
<evidence type="ECO:0000313" key="7">
    <source>
        <dbReference type="EMBL" id="HIS35260.1"/>
    </source>
</evidence>
<dbReference type="InterPro" id="IPR016082">
    <property type="entry name" value="Ribosomal_uL30_ferredoxin-like"/>
</dbReference>
<evidence type="ECO:0000256" key="5">
    <source>
        <dbReference type="ARBA" id="ARBA00035492"/>
    </source>
</evidence>
<feature type="domain" description="Large ribosomal subunit protein uL30-like ferredoxin-like fold" evidence="6">
    <location>
        <begin position="9"/>
        <end position="59"/>
    </location>
</feature>
<protein>
    <recommendedName>
        <fullName evidence="5">50S ribosomal protein L30</fullName>
    </recommendedName>
</protein>
<keyword evidence="3 7" id="KW-0689">Ribosomal protein</keyword>
<keyword evidence="4" id="KW-0687">Ribonucleoprotein</keyword>
<dbReference type="AlphaFoldDB" id="A0A9D1EWM3"/>
<dbReference type="Pfam" id="PF00327">
    <property type="entry name" value="Ribosomal_L30"/>
    <property type="match status" value="1"/>
</dbReference>
<dbReference type="SUPFAM" id="SSF55129">
    <property type="entry name" value="Ribosomal protein L30p/L7e"/>
    <property type="match status" value="1"/>
</dbReference>
<evidence type="ECO:0000256" key="2">
    <source>
        <dbReference type="ARBA" id="ARBA00011838"/>
    </source>
</evidence>
<dbReference type="PIRSF" id="PIRSF002211">
    <property type="entry name" value="Ribosomal_L30_bac-type"/>
    <property type="match status" value="1"/>
</dbReference>
<comment type="subunit">
    <text evidence="2">Part of the 50S ribosomal subunit.</text>
</comment>
<evidence type="ECO:0000256" key="4">
    <source>
        <dbReference type="ARBA" id="ARBA00023274"/>
    </source>
</evidence>
<proteinExistence type="inferred from homology"/>
<dbReference type="EMBL" id="DVIU01000028">
    <property type="protein sequence ID" value="HIS35260.1"/>
    <property type="molecule type" value="Genomic_DNA"/>
</dbReference>
<dbReference type="Gene3D" id="3.30.1390.20">
    <property type="entry name" value="Ribosomal protein L30, ferredoxin-like fold domain"/>
    <property type="match status" value="1"/>
</dbReference>
<dbReference type="PANTHER" id="PTHR15892">
    <property type="entry name" value="MITOCHONDRIAL RIBOSOMAL PROTEIN L30"/>
    <property type="match status" value="1"/>
</dbReference>
<organism evidence="7 8">
    <name type="scientific">Candidatus Scatousia excrementigallinarum</name>
    <dbReference type="NCBI Taxonomy" id="2840935"/>
    <lineage>
        <taxon>Bacteria</taxon>
        <taxon>Candidatus Scatousia</taxon>
    </lineage>
</organism>
<evidence type="ECO:0000259" key="6">
    <source>
        <dbReference type="Pfam" id="PF00327"/>
    </source>
</evidence>
<name>A0A9D1EWM3_9BACT</name>
<sequence>MAKTGNKQIKVKLVRGLIGASEAQRKVVRALGFTKKDQVVEHYDSPTIMGMVNKVSHLVQIVD</sequence>
<dbReference type="InterPro" id="IPR036919">
    <property type="entry name" value="Ribo_uL30_ferredoxin-like_sf"/>
</dbReference>